<feature type="transmembrane region" description="Helical" evidence="5">
    <location>
        <begin position="126"/>
        <end position="143"/>
    </location>
</feature>
<evidence type="ECO:0000256" key="1">
    <source>
        <dbReference type="ARBA" id="ARBA00004141"/>
    </source>
</evidence>
<organism evidence="7 8">
    <name type="scientific">Paenibacillus odorifer</name>
    <dbReference type="NCBI Taxonomy" id="189426"/>
    <lineage>
        <taxon>Bacteria</taxon>
        <taxon>Bacillati</taxon>
        <taxon>Bacillota</taxon>
        <taxon>Bacilli</taxon>
        <taxon>Bacillales</taxon>
        <taxon>Paenibacillaceae</taxon>
        <taxon>Paenibacillus</taxon>
    </lineage>
</organism>
<dbReference type="RefSeq" id="WP_076283602.1">
    <property type="nucleotide sequence ID" value="NZ_MPTW01000002.1"/>
</dbReference>
<evidence type="ECO:0000313" key="8">
    <source>
        <dbReference type="Proteomes" id="UP000187425"/>
    </source>
</evidence>
<name>A0A1R0ZM53_9BACL</name>
<feature type="domain" description="ABC-2 type transporter transmembrane" evidence="6">
    <location>
        <begin position="49"/>
        <end position="222"/>
    </location>
</feature>
<dbReference type="EMBL" id="MPTW01000002">
    <property type="protein sequence ID" value="OME73241.1"/>
    <property type="molecule type" value="Genomic_DNA"/>
</dbReference>
<feature type="transmembrane region" description="Helical" evidence="5">
    <location>
        <begin position="21"/>
        <end position="40"/>
    </location>
</feature>
<accession>A0A1R0ZM53</accession>
<keyword evidence="3 5" id="KW-1133">Transmembrane helix</keyword>
<dbReference type="Proteomes" id="UP000187425">
    <property type="component" value="Unassembled WGS sequence"/>
</dbReference>
<reference evidence="7 8" key="1">
    <citation type="submission" date="2016-11" db="EMBL/GenBank/DDBJ databases">
        <title>Paenibacillus species isolates.</title>
        <authorList>
            <person name="Beno S.M."/>
        </authorList>
    </citation>
    <scope>NUCLEOTIDE SEQUENCE [LARGE SCALE GENOMIC DNA]</scope>
    <source>
        <strain evidence="7 8">FSL H7-0443</strain>
    </source>
</reference>
<evidence type="ECO:0000256" key="3">
    <source>
        <dbReference type="ARBA" id="ARBA00022989"/>
    </source>
</evidence>
<dbReference type="Pfam" id="PF12698">
    <property type="entry name" value="ABC2_membrane_3"/>
    <property type="match status" value="1"/>
</dbReference>
<evidence type="ECO:0000256" key="5">
    <source>
        <dbReference type="SAM" id="Phobius"/>
    </source>
</evidence>
<protein>
    <recommendedName>
        <fullName evidence="6">ABC-2 type transporter transmembrane domain-containing protein</fullName>
    </recommendedName>
</protein>
<dbReference type="OrthoDB" id="2666257at2"/>
<dbReference type="AlphaFoldDB" id="A0A1R0ZM53"/>
<comment type="caution">
    <text evidence="7">The sequence shown here is derived from an EMBL/GenBank/DDBJ whole genome shotgun (WGS) entry which is preliminary data.</text>
</comment>
<comment type="subcellular location">
    <subcellularLocation>
        <location evidence="1">Membrane</location>
        <topology evidence="1">Multi-pass membrane protein</topology>
    </subcellularLocation>
</comment>
<keyword evidence="4 5" id="KW-0472">Membrane</keyword>
<dbReference type="PANTHER" id="PTHR43229">
    <property type="entry name" value="NODULATION PROTEIN J"/>
    <property type="match status" value="1"/>
</dbReference>
<dbReference type="InterPro" id="IPR013525">
    <property type="entry name" value="ABC2_TM"/>
</dbReference>
<evidence type="ECO:0000313" key="7">
    <source>
        <dbReference type="EMBL" id="OME73241.1"/>
    </source>
</evidence>
<sequence>MSYQIWKLFKHESKDILGNPATVILIILPIFMAKIIITVVDKSGLDFMLLSTWILFAQVMVGIMITGPGLIEERESKTYDALLITPLSRGQIITAKAGSVLVFSLLSQLIVYVLNQGLTMDLLPSFLYMLLGGIIFVQVGIIIGLKVSSSKNGSAISSAFMVVFFLVASVYVALPEWTYPIFVILPSIEIVQNLNSILNGEGVLLLESLLLLLWIVVLSLWIWKTGKA</sequence>
<gene>
    <name evidence="7" type="ORF">BSK65_05470</name>
</gene>
<feature type="transmembrane region" description="Helical" evidence="5">
    <location>
        <begin position="203"/>
        <end position="223"/>
    </location>
</feature>
<keyword evidence="2 5" id="KW-0812">Transmembrane</keyword>
<proteinExistence type="predicted"/>
<evidence type="ECO:0000256" key="2">
    <source>
        <dbReference type="ARBA" id="ARBA00022692"/>
    </source>
</evidence>
<evidence type="ECO:0000259" key="6">
    <source>
        <dbReference type="Pfam" id="PF12698"/>
    </source>
</evidence>
<dbReference type="PANTHER" id="PTHR43229:SF2">
    <property type="entry name" value="NODULATION PROTEIN J"/>
    <property type="match status" value="1"/>
</dbReference>
<feature type="transmembrane region" description="Helical" evidence="5">
    <location>
        <begin position="52"/>
        <end position="71"/>
    </location>
</feature>
<evidence type="ECO:0000256" key="4">
    <source>
        <dbReference type="ARBA" id="ARBA00023136"/>
    </source>
</evidence>
<dbReference type="GO" id="GO:0140359">
    <property type="term" value="F:ABC-type transporter activity"/>
    <property type="evidence" value="ECO:0007669"/>
    <property type="project" value="InterPro"/>
</dbReference>
<feature type="transmembrane region" description="Helical" evidence="5">
    <location>
        <begin position="92"/>
        <end position="114"/>
    </location>
</feature>
<feature type="transmembrane region" description="Helical" evidence="5">
    <location>
        <begin position="155"/>
        <end position="174"/>
    </location>
</feature>
<dbReference type="InterPro" id="IPR051784">
    <property type="entry name" value="Nod_factor_ABC_transporter"/>
</dbReference>
<dbReference type="GO" id="GO:0016020">
    <property type="term" value="C:membrane"/>
    <property type="evidence" value="ECO:0007669"/>
    <property type="project" value="UniProtKB-SubCell"/>
</dbReference>